<dbReference type="PANTHER" id="PTHR11647:SF1">
    <property type="entry name" value="COLLAPSIN RESPONSE MEDIATOR PROTEIN"/>
    <property type="match status" value="1"/>
</dbReference>
<dbReference type="InterPro" id="IPR050378">
    <property type="entry name" value="Metallo-dep_Hydrolases_sf"/>
</dbReference>
<dbReference type="EMBL" id="ADCP02000005">
    <property type="protein sequence ID" value="EFV42900.1"/>
    <property type="molecule type" value="Genomic_DNA"/>
</dbReference>
<dbReference type="InterPro" id="IPR032466">
    <property type="entry name" value="Metal_Hydrolase"/>
</dbReference>
<organism evidence="2 3">
    <name type="scientific">Bilophila wadsworthia (strain 3_1_6)</name>
    <dbReference type="NCBI Taxonomy" id="563192"/>
    <lineage>
        <taxon>Bacteria</taxon>
        <taxon>Pseudomonadati</taxon>
        <taxon>Thermodesulfobacteriota</taxon>
        <taxon>Desulfovibrionia</taxon>
        <taxon>Desulfovibrionales</taxon>
        <taxon>Desulfovibrionaceae</taxon>
        <taxon>Bilophila</taxon>
    </lineage>
</organism>
<name>E5YAS6_BILW3</name>
<feature type="domain" description="Amidohydrolase 3" evidence="1">
    <location>
        <begin position="398"/>
        <end position="510"/>
    </location>
</feature>
<gene>
    <name evidence="2" type="ORF">HMPREF0179_03297</name>
</gene>
<evidence type="ECO:0000313" key="2">
    <source>
        <dbReference type="EMBL" id="EFV42900.1"/>
    </source>
</evidence>
<reference evidence="2 3" key="2">
    <citation type="submission" date="2013-04" db="EMBL/GenBank/DDBJ databases">
        <title>The Genome Sequence of Bilophila wadsworthia 3_1_6.</title>
        <authorList>
            <consortium name="The Broad Institute Genomics Platform"/>
            <person name="Earl A."/>
            <person name="Ward D."/>
            <person name="Feldgarden M."/>
            <person name="Gevers D."/>
            <person name="Sibley C."/>
            <person name="Strauss J."/>
            <person name="Allen-Vercoe E."/>
            <person name="Walker B."/>
            <person name="Young S."/>
            <person name="Zeng Q."/>
            <person name="Gargeya S."/>
            <person name="Fitzgerald M."/>
            <person name="Haas B."/>
            <person name="Abouelleil A."/>
            <person name="Allen A.W."/>
            <person name="Alvarado L."/>
            <person name="Arachchi H.M."/>
            <person name="Berlin A.M."/>
            <person name="Chapman S.B."/>
            <person name="Gainer-Dewar J."/>
            <person name="Goldberg J."/>
            <person name="Griggs A."/>
            <person name="Gujja S."/>
            <person name="Hansen M."/>
            <person name="Howarth C."/>
            <person name="Imamovic A."/>
            <person name="Ireland A."/>
            <person name="Larimer J."/>
            <person name="McCowan C."/>
            <person name="Murphy C."/>
            <person name="Pearson M."/>
            <person name="Poon T.W."/>
            <person name="Priest M."/>
            <person name="Roberts A."/>
            <person name="Saif S."/>
            <person name="Shea T."/>
            <person name="Sisk P."/>
            <person name="Sykes S."/>
            <person name="Wortman J."/>
            <person name="Nusbaum C."/>
            <person name="Birren B."/>
        </authorList>
    </citation>
    <scope>NUCLEOTIDE SEQUENCE [LARGE SCALE GENOMIC DNA]</scope>
    <source>
        <strain evidence="2 3">3_1_6</strain>
    </source>
</reference>
<dbReference type="eggNOG" id="COG3653">
    <property type="taxonomic scope" value="Bacteria"/>
</dbReference>
<dbReference type="GO" id="GO:0005829">
    <property type="term" value="C:cytosol"/>
    <property type="evidence" value="ECO:0007669"/>
    <property type="project" value="TreeGrafter"/>
</dbReference>
<sequence length="526" mass="57035">MFDILFRNAKVIDGTGNPWFYGDVGVEGGTVAAVLPPGSTARARRVADVDGKALCPGFVDGHSHSELPLLAGEGMDCKIMQGVTTENLGLDGMSLAPIKDGDKADWKKHLSGLAGTLDVPWTWNSFAEYLDCLQAAKPPLNVSSYVGLGTVRLSVMGMADRPAEDHEIRAMRDLVARCMDEGARGISAGLIYPPSRYQSLEETVAVAKAAAAHGGIYDVHMRNEADAIAESVEEVIAISERSGIPAMITHFKIRGKKNWGRSAALIRRIDEARAAGIDVTMAQYPYTAGSTFLHVVIPPWYHSRGVDGLLRALREERGAIKHDLDTRMDWENFSQSVGWEKIFVSSVVSEANQPCVGKSISQIAAERGHADPADAAFDLLVEEQLAVGMISFGLDEADITAIMRHPAVSFITDGLMSGRPHPRAYATYPRILGRYVREQGVLSLEEAVRKMTSLPARKIRLRNKGVIAEGYDADLVVFDPDTVIDKNSYDDPRVHPAGIAHVLVNGVFVVEDAALTGARPGRVIRD</sequence>
<dbReference type="SUPFAM" id="SSF51338">
    <property type="entry name" value="Composite domain of metallo-dependent hydrolases"/>
    <property type="match status" value="1"/>
</dbReference>
<dbReference type="Gene3D" id="2.30.40.10">
    <property type="entry name" value="Urease, subunit C, domain 1"/>
    <property type="match status" value="1"/>
</dbReference>
<keyword evidence="3" id="KW-1185">Reference proteome</keyword>
<reference evidence="2 3" key="1">
    <citation type="submission" date="2010-10" db="EMBL/GenBank/DDBJ databases">
        <authorList>
            <consortium name="The Broad Institute Genome Sequencing Platform"/>
            <person name="Ward D."/>
            <person name="Earl A."/>
            <person name="Feldgarden M."/>
            <person name="Young S.K."/>
            <person name="Gargeya S."/>
            <person name="Zeng Q."/>
            <person name="Alvarado L."/>
            <person name="Berlin A."/>
            <person name="Bochicchio J."/>
            <person name="Chapman S.B."/>
            <person name="Chen Z."/>
            <person name="Freedman E."/>
            <person name="Gellesch M."/>
            <person name="Goldberg J."/>
            <person name="Griggs A."/>
            <person name="Gujja S."/>
            <person name="Heilman E."/>
            <person name="Heiman D."/>
            <person name="Howarth C."/>
            <person name="Mehta T."/>
            <person name="Neiman D."/>
            <person name="Pearson M."/>
            <person name="Roberts A."/>
            <person name="Saif S."/>
            <person name="Shea T."/>
            <person name="Shenoy N."/>
            <person name="Sisk P."/>
            <person name="Stolte C."/>
            <person name="Sykes S."/>
            <person name="White J."/>
            <person name="Yandava C."/>
            <person name="Allen-Vercoe E."/>
            <person name="Sibley C."/>
            <person name="Ambrose C.E."/>
            <person name="Strauss J."/>
            <person name="Daigneault M."/>
            <person name="Haas B."/>
            <person name="Nusbaum C."/>
            <person name="Birren B."/>
        </authorList>
    </citation>
    <scope>NUCLEOTIDE SEQUENCE [LARGE SCALE GENOMIC DNA]</scope>
    <source>
        <strain evidence="2 3">3_1_6</strain>
    </source>
</reference>
<protein>
    <recommendedName>
        <fullName evidence="1">Amidohydrolase 3 domain-containing protein</fullName>
    </recommendedName>
</protein>
<dbReference type="InterPro" id="IPR013108">
    <property type="entry name" value="Amidohydro_3"/>
</dbReference>
<evidence type="ECO:0000259" key="1">
    <source>
        <dbReference type="Pfam" id="PF07969"/>
    </source>
</evidence>
<dbReference type="Gene3D" id="3.20.20.140">
    <property type="entry name" value="Metal-dependent hydrolases"/>
    <property type="match status" value="2"/>
</dbReference>
<dbReference type="GeneID" id="78087604"/>
<dbReference type="SUPFAM" id="SSF51556">
    <property type="entry name" value="Metallo-dependent hydrolases"/>
    <property type="match status" value="1"/>
</dbReference>
<dbReference type="CDD" id="cd01297">
    <property type="entry name" value="D-aminoacylase"/>
    <property type="match status" value="1"/>
</dbReference>
<dbReference type="PANTHER" id="PTHR11647">
    <property type="entry name" value="HYDRANTOINASE/DIHYDROPYRIMIDINASE FAMILY MEMBER"/>
    <property type="match status" value="1"/>
</dbReference>
<feature type="domain" description="Amidohydrolase 3" evidence="1">
    <location>
        <begin position="46"/>
        <end position="219"/>
    </location>
</feature>
<accession>E5YAS6</accession>
<dbReference type="Pfam" id="PF07969">
    <property type="entry name" value="Amidohydro_3"/>
    <property type="match status" value="2"/>
</dbReference>
<dbReference type="AlphaFoldDB" id="E5YAS6"/>
<dbReference type="RefSeq" id="WP_005029972.1">
    <property type="nucleotide sequence ID" value="NZ_KE150241.1"/>
</dbReference>
<dbReference type="HOGENOM" id="CLU_016107_2_1_7"/>
<dbReference type="GO" id="GO:0016812">
    <property type="term" value="F:hydrolase activity, acting on carbon-nitrogen (but not peptide) bonds, in cyclic amides"/>
    <property type="evidence" value="ECO:0007669"/>
    <property type="project" value="TreeGrafter"/>
</dbReference>
<dbReference type="Proteomes" id="UP000006034">
    <property type="component" value="Unassembled WGS sequence"/>
</dbReference>
<proteinExistence type="predicted"/>
<dbReference type="InterPro" id="IPR011059">
    <property type="entry name" value="Metal-dep_hydrolase_composite"/>
</dbReference>
<dbReference type="STRING" id="563192.HMPREF0179_03297"/>
<dbReference type="OrthoDB" id="9766983at2"/>
<evidence type="ECO:0000313" key="3">
    <source>
        <dbReference type="Proteomes" id="UP000006034"/>
    </source>
</evidence>
<comment type="caution">
    <text evidence="2">The sequence shown here is derived from an EMBL/GenBank/DDBJ whole genome shotgun (WGS) entry which is preliminary data.</text>
</comment>